<evidence type="ECO:0008006" key="3">
    <source>
        <dbReference type="Google" id="ProtNLM"/>
    </source>
</evidence>
<organism evidence="1 2">
    <name type="scientific">Dryococelus australis</name>
    <dbReference type="NCBI Taxonomy" id="614101"/>
    <lineage>
        <taxon>Eukaryota</taxon>
        <taxon>Metazoa</taxon>
        <taxon>Ecdysozoa</taxon>
        <taxon>Arthropoda</taxon>
        <taxon>Hexapoda</taxon>
        <taxon>Insecta</taxon>
        <taxon>Pterygota</taxon>
        <taxon>Neoptera</taxon>
        <taxon>Polyneoptera</taxon>
        <taxon>Phasmatodea</taxon>
        <taxon>Verophasmatodea</taxon>
        <taxon>Anareolatae</taxon>
        <taxon>Phasmatidae</taxon>
        <taxon>Eurycanthinae</taxon>
        <taxon>Dryococelus</taxon>
    </lineage>
</organism>
<proteinExistence type="predicted"/>
<dbReference type="InterPro" id="IPR036691">
    <property type="entry name" value="Endo/exonu/phosph_ase_sf"/>
</dbReference>
<comment type="caution">
    <text evidence="1">The sequence shown here is derived from an EMBL/GenBank/DDBJ whole genome shotgun (WGS) entry which is preliminary data.</text>
</comment>
<evidence type="ECO:0000313" key="2">
    <source>
        <dbReference type="Proteomes" id="UP001159363"/>
    </source>
</evidence>
<gene>
    <name evidence="1" type="ORF">PR048_010871</name>
</gene>
<protein>
    <recommendedName>
        <fullName evidence="3">Endonuclease/exonuclease/phosphatase domain-containing protein</fullName>
    </recommendedName>
</protein>
<reference evidence="1 2" key="1">
    <citation type="submission" date="2023-02" db="EMBL/GenBank/DDBJ databases">
        <title>LHISI_Scaffold_Assembly.</title>
        <authorList>
            <person name="Stuart O.P."/>
            <person name="Cleave R."/>
            <person name="Magrath M.J.L."/>
            <person name="Mikheyev A.S."/>
        </authorList>
    </citation>
    <scope>NUCLEOTIDE SEQUENCE [LARGE SCALE GENOMIC DNA]</scope>
    <source>
        <strain evidence="1">Daus_M_001</strain>
        <tissue evidence="1">Leg muscle</tissue>
    </source>
</reference>
<dbReference type="Proteomes" id="UP001159363">
    <property type="component" value="Chromosome 3"/>
</dbReference>
<evidence type="ECO:0000313" key="1">
    <source>
        <dbReference type="EMBL" id="KAJ8891355.1"/>
    </source>
</evidence>
<keyword evidence="2" id="KW-1185">Reference proteome</keyword>
<name>A0ABQ9I4Z5_9NEOP</name>
<dbReference type="SUPFAM" id="SSF56219">
    <property type="entry name" value="DNase I-like"/>
    <property type="match status" value="1"/>
</dbReference>
<dbReference type="EMBL" id="JARBHB010000003">
    <property type="protein sequence ID" value="KAJ8891355.1"/>
    <property type="molecule type" value="Genomic_DNA"/>
</dbReference>
<accession>A0ABQ9I4Z5</accession>
<sequence>MIHFLVWNARSSLHKSQDISLNLQFLTSPRPGSNDTKFTIPGYTIYRTDREGAPQGGVAPLIRNDITHYPRMITPFNDLEALAVRITNWQCSYNSRGDFNTQHAHWGCHNTTFRGCGLYNLILNQHLKISAFDLVISTTNIQFFNTPSLTHLDSDKLTVITTFNPIFTEIPHHHYRYNFHKADWKLFKSTLDSSINLTELPRTPEQLDQAIATFTESIRYATNIYILRRHPPHRGLPCPP</sequence>